<proteinExistence type="predicted"/>
<dbReference type="EMBL" id="CACVKT020006571">
    <property type="protein sequence ID" value="CAC5402641.1"/>
    <property type="molecule type" value="Genomic_DNA"/>
</dbReference>
<organism evidence="2 3">
    <name type="scientific">Mytilus coruscus</name>
    <name type="common">Sea mussel</name>
    <dbReference type="NCBI Taxonomy" id="42192"/>
    <lineage>
        <taxon>Eukaryota</taxon>
        <taxon>Metazoa</taxon>
        <taxon>Spiralia</taxon>
        <taxon>Lophotrochozoa</taxon>
        <taxon>Mollusca</taxon>
        <taxon>Bivalvia</taxon>
        <taxon>Autobranchia</taxon>
        <taxon>Pteriomorphia</taxon>
        <taxon>Mytilida</taxon>
        <taxon>Mytiloidea</taxon>
        <taxon>Mytilidae</taxon>
        <taxon>Mytilinae</taxon>
        <taxon>Mytilus</taxon>
    </lineage>
</organism>
<evidence type="ECO:0000313" key="2">
    <source>
        <dbReference type="EMBL" id="CAC5402641.1"/>
    </source>
</evidence>
<keyword evidence="3" id="KW-1185">Reference proteome</keyword>
<accession>A0A6J8D4P3</accession>
<sequence length="163" mass="18094">MVAHARSDSVMELSGKAKTSSKSDNIFSPTNDHSQLISPSYDNKNSAFQASIENINVGGGAMGNAHVNQTPEVVISDFYNMLLQNQLYIQTLMQKQNLQTDTIQTAPKINSRQLATMARPRKVIQNKSRKDNYQSQMDCLFDTNNNISAPSELYSDVSSDKQS</sequence>
<protein>
    <submittedName>
        <fullName evidence="2">Uncharacterized protein</fullName>
    </submittedName>
</protein>
<feature type="compositionally biased region" description="Polar residues" evidence="1">
    <location>
        <begin position="17"/>
        <end position="36"/>
    </location>
</feature>
<dbReference type="AlphaFoldDB" id="A0A6J8D4P3"/>
<name>A0A6J8D4P3_MYTCO</name>
<gene>
    <name evidence="2" type="ORF">MCOR_36573</name>
</gene>
<reference evidence="2 3" key="1">
    <citation type="submission" date="2020-06" db="EMBL/GenBank/DDBJ databases">
        <authorList>
            <person name="Li R."/>
            <person name="Bekaert M."/>
        </authorList>
    </citation>
    <scope>NUCLEOTIDE SEQUENCE [LARGE SCALE GENOMIC DNA]</scope>
    <source>
        <strain evidence="3">wild</strain>
    </source>
</reference>
<evidence type="ECO:0000313" key="3">
    <source>
        <dbReference type="Proteomes" id="UP000507470"/>
    </source>
</evidence>
<feature type="region of interest" description="Disordered" evidence="1">
    <location>
        <begin position="1"/>
        <end position="36"/>
    </location>
</feature>
<evidence type="ECO:0000256" key="1">
    <source>
        <dbReference type="SAM" id="MobiDB-lite"/>
    </source>
</evidence>
<dbReference type="Proteomes" id="UP000507470">
    <property type="component" value="Unassembled WGS sequence"/>
</dbReference>